<comment type="caution">
    <text evidence="2">The sequence shown here is derived from an EMBL/GenBank/DDBJ whole genome shotgun (WGS) entry which is preliminary data.</text>
</comment>
<evidence type="ECO:0000256" key="1">
    <source>
        <dbReference type="SAM" id="MobiDB-lite"/>
    </source>
</evidence>
<protein>
    <submittedName>
        <fullName evidence="2">Uncharacterized protein</fullName>
    </submittedName>
</protein>
<sequence length="90" mass="9615">ARGQAVPHPPWRTRTEGPPAVAHDLAVTQVRPLARRRPEQAAAAGAAVGERERQAAIRGSPDPAEEQSGVTRAPASAEFDEDPVVVREYT</sequence>
<reference evidence="2 3" key="1">
    <citation type="submission" date="2022-11" db="EMBL/GenBank/DDBJ databases">
        <title>Nonomuraea corallina sp. nov., a new species of the genus Nonomuraea isolated from sea side sediment in Thai sea.</title>
        <authorList>
            <person name="Ngamcharungchit C."/>
            <person name="Matsumoto A."/>
            <person name="Suriyachadkun C."/>
            <person name="Panbangred W."/>
            <person name="Inahashi Y."/>
            <person name="Intra B."/>
        </authorList>
    </citation>
    <scope>NUCLEOTIDE SEQUENCE [LARGE SCALE GENOMIC DNA]</scope>
    <source>
        <strain evidence="2 3">DSM 43553</strain>
    </source>
</reference>
<dbReference type="RefSeq" id="WP_271277979.1">
    <property type="nucleotide sequence ID" value="NZ_JAPNUD010000077.1"/>
</dbReference>
<dbReference type="Proteomes" id="UP001212498">
    <property type="component" value="Unassembled WGS sequence"/>
</dbReference>
<accession>A0ABT4T3W0</accession>
<gene>
    <name evidence="2" type="ORF">OUY24_24515</name>
</gene>
<evidence type="ECO:0000313" key="2">
    <source>
        <dbReference type="EMBL" id="MDA0643805.1"/>
    </source>
</evidence>
<organism evidence="2 3">
    <name type="scientific">Nonomuraea ferruginea</name>
    <dbReference type="NCBI Taxonomy" id="46174"/>
    <lineage>
        <taxon>Bacteria</taxon>
        <taxon>Bacillati</taxon>
        <taxon>Actinomycetota</taxon>
        <taxon>Actinomycetes</taxon>
        <taxon>Streptosporangiales</taxon>
        <taxon>Streptosporangiaceae</taxon>
        <taxon>Nonomuraea</taxon>
    </lineage>
</organism>
<feature type="non-terminal residue" evidence="2">
    <location>
        <position position="1"/>
    </location>
</feature>
<dbReference type="EMBL" id="JAPNUD010000077">
    <property type="protein sequence ID" value="MDA0643805.1"/>
    <property type="molecule type" value="Genomic_DNA"/>
</dbReference>
<evidence type="ECO:0000313" key="3">
    <source>
        <dbReference type="Proteomes" id="UP001212498"/>
    </source>
</evidence>
<keyword evidence="3" id="KW-1185">Reference proteome</keyword>
<name>A0ABT4T3W0_9ACTN</name>
<proteinExistence type="predicted"/>
<feature type="region of interest" description="Disordered" evidence="1">
    <location>
        <begin position="35"/>
        <end position="90"/>
    </location>
</feature>